<dbReference type="EMBL" id="MPIN01000024">
    <property type="protein sequence ID" value="OJH33982.1"/>
    <property type="molecule type" value="Genomic_DNA"/>
</dbReference>
<dbReference type="Proteomes" id="UP000182229">
    <property type="component" value="Unassembled WGS sequence"/>
</dbReference>
<keyword evidence="2" id="KW-1185">Reference proteome</keyword>
<proteinExistence type="predicted"/>
<organism evidence="1 2">
    <name type="scientific">Cystobacter ferrugineus</name>
    <dbReference type="NCBI Taxonomy" id="83449"/>
    <lineage>
        <taxon>Bacteria</taxon>
        <taxon>Pseudomonadati</taxon>
        <taxon>Myxococcota</taxon>
        <taxon>Myxococcia</taxon>
        <taxon>Myxococcales</taxon>
        <taxon>Cystobacterineae</taxon>
        <taxon>Archangiaceae</taxon>
        <taxon>Cystobacter</taxon>
    </lineage>
</organism>
<sequence>MALETDNLPGADTNGNGVRDDLDAYIDAKPDTVAQKKALRQLSAALSGTLIVDATRETALREAASRLSDGINCVWRNYDAATAMKRVEEMEKVGMNTRARVDAYDRYNTARSGSVMSLPEGDTCIK</sequence>
<protein>
    <submittedName>
        <fullName evidence="1">Uncharacterized protein</fullName>
    </submittedName>
</protein>
<gene>
    <name evidence="1" type="ORF">BON30_45845</name>
</gene>
<evidence type="ECO:0000313" key="2">
    <source>
        <dbReference type="Proteomes" id="UP000182229"/>
    </source>
</evidence>
<comment type="caution">
    <text evidence="1">The sequence shown here is derived from an EMBL/GenBank/DDBJ whole genome shotgun (WGS) entry which is preliminary data.</text>
</comment>
<dbReference type="AlphaFoldDB" id="A0A1L9AVE4"/>
<dbReference type="STRING" id="83449.BON30_45845"/>
<name>A0A1L9AVE4_9BACT</name>
<reference evidence="1 2" key="2">
    <citation type="submission" date="2016-12" db="EMBL/GenBank/DDBJ databases">
        <title>Draft Genome Sequence of Cystobacter ferrugineus Strain Cbfe23.</title>
        <authorList>
            <person name="Akbar S."/>
            <person name="Dowd S.E."/>
            <person name="Stevens D.C."/>
        </authorList>
    </citation>
    <scope>NUCLEOTIDE SEQUENCE [LARGE SCALE GENOMIC DNA]</scope>
    <source>
        <strain evidence="1 2">Cbfe23</strain>
    </source>
</reference>
<reference evidence="2" key="1">
    <citation type="submission" date="2016-11" db="EMBL/GenBank/DDBJ databases">
        <authorList>
            <person name="Shukria A."/>
            <person name="Stevens D.C."/>
        </authorList>
    </citation>
    <scope>NUCLEOTIDE SEQUENCE [LARGE SCALE GENOMIC DNA]</scope>
    <source>
        <strain evidence="2">Cbfe23</strain>
    </source>
</reference>
<evidence type="ECO:0000313" key="1">
    <source>
        <dbReference type="EMBL" id="OJH33982.1"/>
    </source>
</evidence>
<accession>A0A1L9AVE4</accession>